<name>A0A644Y5M1_9ZZZZ</name>
<organism evidence="1">
    <name type="scientific">bioreactor metagenome</name>
    <dbReference type="NCBI Taxonomy" id="1076179"/>
    <lineage>
        <taxon>unclassified sequences</taxon>
        <taxon>metagenomes</taxon>
        <taxon>ecological metagenomes</taxon>
    </lineage>
</organism>
<gene>
    <name evidence="1" type="ORF">SDC9_69961</name>
</gene>
<reference evidence="1" key="1">
    <citation type="submission" date="2019-08" db="EMBL/GenBank/DDBJ databases">
        <authorList>
            <person name="Kucharzyk K."/>
            <person name="Murdoch R.W."/>
            <person name="Higgins S."/>
            <person name="Loffler F."/>
        </authorList>
    </citation>
    <scope>NUCLEOTIDE SEQUENCE</scope>
</reference>
<evidence type="ECO:0000313" key="1">
    <source>
        <dbReference type="EMBL" id="MPM23487.1"/>
    </source>
</evidence>
<sequence length="164" mass="16511">MKITKKILTVCVAVAAIAATSVTAFAASAYSTPAEAVAGITGRTEESIVSERQESGKTYGTIAAEAGKLSEFQAERLELRRENLAAQVAAGTITQARADEILKTIEENQALCDGTGTARIGQATGAGFGSSGVGQGLGRGNCGAGMGRGQGAGCGMNNGTCIYD</sequence>
<comment type="caution">
    <text evidence="1">The sequence shown here is derived from an EMBL/GenBank/DDBJ whole genome shotgun (WGS) entry which is preliminary data.</text>
</comment>
<proteinExistence type="predicted"/>
<evidence type="ECO:0008006" key="2">
    <source>
        <dbReference type="Google" id="ProtNLM"/>
    </source>
</evidence>
<accession>A0A644Y5M1</accession>
<dbReference type="EMBL" id="VSSQ01004044">
    <property type="protein sequence ID" value="MPM23487.1"/>
    <property type="molecule type" value="Genomic_DNA"/>
</dbReference>
<dbReference type="AlphaFoldDB" id="A0A644Y5M1"/>
<protein>
    <recommendedName>
        <fullName evidence="2">DUF2680 domain-containing protein</fullName>
    </recommendedName>
</protein>